<proteinExistence type="predicted"/>
<dbReference type="EMBL" id="KZ772765">
    <property type="protein sequence ID" value="PTQ32987.1"/>
    <property type="molecule type" value="Genomic_DNA"/>
</dbReference>
<accession>A0A2R6WGL0</accession>
<protein>
    <submittedName>
        <fullName evidence="2">Uncharacterized protein</fullName>
    </submittedName>
</protein>
<dbReference type="Gramene" id="Mp5g11370.1">
    <property type="protein sequence ID" value="Mp5g11370.1.cds"/>
    <property type="gene ID" value="Mp5g11370"/>
</dbReference>
<dbReference type="Proteomes" id="UP000244005">
    <property type="component" value="Unassembled WGS sequence"/>
</dbReference>
<evidence type="ECO:0000313" key="3">
    <source>
        <dbReference type="Proteomes" id="UP000244005"/>
    </source>
</evidence>
<organism evidence="2 3">
    <name type="scientific">Marchantia polymorpha</name>
    <name type="common">Common liverwort</name>
    <name type="synonym">Marchantia aquatica</name>
    <dbReference type="NCBI Taxonomy" id="3197"/>
    <lineage>
        <taxon>Eukaryota</taxon>
        <taxon>Viridiplantae</taxon>
        <taxon>Streptophyta</taxon>
        <taxon>Embryophyta</taxon>
        <taxon>Marchantiophyta</taxon>
        <taxon>Marchantiopsida</taxon>
        <taxon>Marchantiidae</taxon>
        <taxon>Marchantiales</taxon>
        <taxon>Marchantiaceae</taxon>
        <taxon>Marchantia</taxon>
    </lineage>
</organism>
<evidence type="ECO:0000313" key="2">
    <source>
        <dbReference type="EMBL" id="PTQ32987.1"/>
    </source>
</evidence>
<dbReference type="AlphaFoldDB" id="A0A2R6WGL0"/>
<reference evidence="3" key="1">
    <citation type="journal article" date="2017" name="Cell">
        <title>Insights into land plant evolution garnered from the Marchantia polymorpha genome.</title>
        <authorList>
            <person name="Bowman J.L."/>
            <person name="Kohchi T."/>
            <person name="Yamato K.T."/>
            <person name="Jenkins J."/>
            <person name="Shu S."/>
            <person name="Ishizaki K."/>
            <person name="Yamaoka S."/>
            <person name="Nishihama R."/>
            <person name="Nakamura Y."/>
            <person name="Berger F."/>
            <person name="Adam C."/>
            <person name="Aki S.S."/>
            <person name="Althoff F."/>
            <person name="Araki T."/>
            <person name="Arteaga-Vazquez M.A."/>
            <person name="Balasubrmanian S."/>
            <person name="Barry K."/>
            <person name="Bauer D."/>
            <person name="Boehm C.R."/>
            <person name="Briginshaw L."/>
            <person name="Caballero-Perez J."/>
            <person name="Catarino B."/>
            <person name="Chen F."/>
            <person name="Chiyoda S."/>
            <person name="Chovatia M."/>
            <person name="Davies K.M."/>
            <person name="Delmans M."/>
            <person name="Demura T."/>
            <person name="Dierschke T."/>
            <person name="Dolan L."/>
            <person name="Dorantes-Acosta A.E."/>
            <person name="Eklund D.M."/>
            <person name="Florent S.N."/>
            <person name="Flores-Sandoval E."/>
            <person name="Fujiyama A."/>
            <person name="Fukuzawa H."/>
            <person name="Galik B."/>
            <person name="Grimanelli D."/>
            <person name="Grimwood J."/>
            <person name="Grossniklaus U."/>
            <person name="Hamada T."/>
            <person name="Haseloff J."/>
            <person name="Hetherington A.J."/>
            <person name="Higo A."/>
            <person name="Hirakawa Y."/>
            <person name="Hundley H.N."/>
            <person name="Ikeda Y."/>
            <person name="Inoue K."/>
            <person name="Inoue S.I."/>
            <person name="Ishida S."/>
            <person name="Jia Q."/>
            <person name="Kakita M."/>
            <person name="Kanazawa T."/>
            <person name="Kawai Y."/>
            <person name="Kawashima T."/>
            <person name="Kennedy M."/>
            <person name="Kinose K."/>
            <person name="Kinoshita T."/>
            <person name="Kohara Y."/>
            <person name="Koide E."/>
            <person name="Komatsu K."/>
            <person name="Kopischke S."/>
            <person name="Kubo M."/>
            <person name="Kyozuka J."/>
            <person name="Lagercrantz U."/>
            <person name="Lin S.S."/>
            <person name="Lindquist E."/>
            <person name="Lipzen A.M."/>
            <person name="Lu C.W."/>
            <person name="De Luna E."/>
            <person name="Martienssen R.A."/>
            <person name="Minamino N."/>
            <person name="Mizutani M."/>
            <person name="Mizutani M."/>
            <person name="Mochizuki N."/>
            <person name="Monte I."/>
            <person name="Mosher R."/>
            <person name="Nagasaki H."/>
            <person name="Nakagami H."/>
            <person name="Naramoto S."/>
            <person name="Nishitani K."/>
            <person name="Ohtani M."/>
            <person name="Okamoto T."/>
            <person name="Okumura M."/>
            <person name="Phillips J."/>
            <person name="Pollak B."/>
            <person name="Reinders A."/>
            <person name="Rovekamp M."/>
            <person name="Sano R."/>
            <person name="Sawa S."/>
            <person name="Schmid M.W."/>
            <person name="Shirakawa M."/>
            <person name="Solano R."/>
            <person name="Spunde A."/>
            <person name="Suetsugu N."/>
            <person name="Sugano S."/>
            <person name="Sugiyama A."/>
            <person name="Sun R."/>
            <person name="Suzuki Y."/>
            <person name="Takenaka M."/>
            <person name="Takezawa D."/>
            <person name="Tomogane H."/>
            <person name="Tsuzuki M."/>
            <person name="Ueda T."/>
            <person name="Umeda M."/>
            <person name="Ward J.M."/>
            <person name="Watanabe Y."/>
            <person name="Yazaki K."/>
            <person name="Yokoyama R."/>
            <person name="Yoshitake Y."/>
            <person name="Yotsui I."/>
            <person name="Zachgo S."/>
            <person name="Schmutz J."/>
        </authorList>
    </citation>
    <scope>NUCLEOTIDE SEQUENCE [LARGE SCALE GENOMIC DNA]</scope>
    <source>
        <strain evidence="3">Tak-1</strain>
    </source>
</reference>
<dbReference type="OrthoDB" id="1737071at2759"/>
<feature type="region of interest" description="Disordered" evidence="1">
    <location>
        <begin position="1"/>
        <end position="26"/>
    </location>
</feature>
<sequence>MDGASTQESLIHLKQSPSPLRQSTRNSAERVIRMFSIDSCHSLKTKEQFQQRTRDELLQCQMEEDEIDLIEHQDLFSSLEGFVGTFNASKERGECRKPANMREDSMTAKHEEKLQNKTGICGGAGYRSPCLPHAKRSLYHTSTERRPRERTCRYIPELFACRTSFGNCGPLQPSRSRSD</sequence>
<evidence type="ECO:0000256" key="1">
    <source>
        <dbReference type="SAM" id="MobiDB-lite"/>
    </source>
</evidence>
<keyword evidence="3" id="KW-1185">Reference proteome</keyword>
<gene>
    <name evidence="2" type="ORF">MARPO_0093s0060</name>
</gene>
<name>A0A2R6WGL0_MARPO</name>